<evidence type="ECO:0000313" key="2">
    <source>
        <dbReference type="Proteomes" id="UP000245207"/>
    </source>
</evidence>
<gene>
    <name evidence="1" type="ORF">CTI12_AA466510</name>
</gene>
<keyword evidence="2" id="KW-1185">Reference proteome</keyword>
<dbReference type="AlphaFoldDB" id="A0A2U1LQ34"/>
<protein>
    <submittedName>
        <fullName evidence="1">Uncharacterized protein</fullName>
    </submittedName>
</protein>
<comment type="caution">
    <text evidence="1">The sequence shown here is derived from an EMBL/GenBank/DDBJ whole genome shotgun (WGS) entry which is preliminary data.</text>
</comment>
<dbReference type="OrthoDB" id="1792922at2759"/>
<sequence length="237" mass="25979">MFNHLSLLKSVPNRASSGEGCSSSGVGVWPCPFRKFHCCKDGRPGSAGYTRLLAHIKRDHFRSDDSKDCLRDALSLDWVLLSDVGEMLKMFDQWLCGRCMMLHALSRGCHHSNGISTFAPGSDVGVDRVVGIPKPCRPSVDMATNLSGVMPVDVGLLERVLSLPIKTVKSIPPNCRLAFVQVLTSTLRRVVGAPGSVDAWVKLLLLPRCTLRVVSPSCRQERWCRVLGKRLGTGIQL</sequence>
<reference evidence="1 2" key="1">
    <citation type="journal article" date="2018" name="Mol. Plant">
        <title>The genome of Artemisia annua provides insight into the evolution of Asteraceae family and artemisinin biosynthesis.</title>
        <authorList>
            <person name="Shen Q."/>
            <person name="Zhang L."/>
            <person name="Liao Z."/>
            <person name="Wang S."/>
            <person name="Yan T."/>
            <person name="Shi P."/>
            <person name="Liu M."/>
            <person name="Fu X."/>
            <person name="Pan Q."/>
            <person name="Wang Y."/>
            <person name="Lv Z."/>
            <person name="Lu X."/>
            <person name="Zhang F."/>
            <person name="Jiang W."/>
            <person name="Ma Y."/>
            <person name="Chen M."/>
            <person name="Hao X."/>
            <person name="Li L."/>
            <person name="Tang Y."/>
            <person name="Lv G."/>
            <person name="Zhou Y."/>
            <person name="Sun X."/>
            <person name="Brodelius P.E."/>
            <person name="Rose J.K.C."/>
            <person name="Tang K."/>
        </authorList>
    </citation>
    <scope>NUCLEOTIDE SEQUENCE [LARGE SCALE GENOMIC DNA]</scope>
    <source>
        <strain evidence="2">cv. Huhao1</strain>
        <tissue evidence="1">Leaf</tissue>
    </source>
</reference>
<organism evidence="1 2">
    <name type="scientific">Artemisia annua</name>
    <name type="common">Sweet wormwood</name>
    <dbReference type="NCBI Taxonomy" id="35608"/>
    <lineage>
        <taxon>Eukaryota</taxon>
        <taxon>Viridiplantae</taxon>
        <taxon>Streptophyta</taxon>
        <taxon>Embryophyta</taxon>
        <taxon>Tracheophyta</taxon>
        <taxon>Spermatophyta</taxon>
        <taxon>Magnoliopsida</taxon>
        <taxon>eudicotyledons</taxon>
        <taxon>Gunneridae</taxon>
        <taxon>Pentapetalae</taxon>
        <taxon>asterids</taxon>
        <taxon>campanulids</taxon>
        <taxon>Asterales</taxon>
        <taxon>Asteraceae</taxon>
        <taxon>Asteroideae</taxon>
        <taxon>Anthemideae</taxon>
        <taxon>Artemisiinae</taxon>
        <taxon>Artemisia</taxon>
    </lineage>
</organism>
<dbReference type="EMBL" id="PKPP01008277">
    <property type="protein sequence ID" value="PWA51118.1"/>
    <property type="molecule type" value="Genomic_DNA"/>
</dbReference>
<accession>A0A2U1LQ34</accession>
<dbReference type="Proteomes" id="UP000245207">
    <property type="component" value="Unassembled WGS sequence"/>
</dbReference>
<name>A0A2U1LQ34_ARTAN</name>
<proteinExistence type="predicted"/>
<evidence type="ECO:0000313" key="1">
    <source>
        <dbReference type="EMBL" id="PWA51118.1"/>
    </source>
</evidence>